<dbReference type="EMBL" id="JAKUCV010007273">
    <property type="protein sequence ID" value="KAJ4824091.1"/>
    <property type="molecule type" value="Genomic_DNA"/>
</dbReference>
<dbReference type="GO" id="GO:0009982">
    <property type="term" value="F:pseudouridine synthase activity"/>
    <property type="evidence" value="ECO:0007669"/>
    <property type="project" value="InterPro"/>
</dbReference>
<dbReference type="GO" id="GO:0031119">
    <property type="term" value="P:tRNA pseudouridine synthesis"/>
    <property type="evidence" value="ECO:0007669"/>
    <property type="project" value="TreeGrafter"/>
</dbReference>
<gene>
    <name evidence="2" type="ORF">Tsubulata_016442</name>
</gene>
<dbReference type="OrthoDB" id="271910at2759"/>
<dbReference type="Proteomes" id="UP001141552">
    <property type="component" value="Unassembled WGS sequence"/>
</dbReference>
<reference evidence="2" key="2">
    <citation type="journal article" date="2023" name="Plants (Basel)">
        <title>Annotation of the Turnera subulata (Passifloraceae) Draft Genome Reveals the S-Locus Evolved after the Divergence of Turneroideae from Passifloroideae in a Stepwise Manner.</title>
        <authorList>
            <person name="Henning P.M."/>
            <person name="Roalson E.H."/>
            <person name="Mir W."/>
            <person name="McCubbin A.G."/>
            <person name="Shore J.S."/>
        </authorList>
    </citation>
    <scope>NUCLEOTIDE SEQUENCE</scope>
    <source>
        <strain evidence="2">F60SS</strain>
    </source>
</reference>
<sequence>MRVRLPAAPILFAGQKKTQRSGLCTFSVPMEKEGKTYYHYDHGDACRFSRWTARESFQFMYGRPWQEVVNFYFNLVNGGCSLMDLFGTRTDLDFARDDDVDATAASEEETVSVPNKDKSGRFSRVTFKILLSYHGPSFDGWQKQPGLNTVQGYVETSLGKFIDEKKAELLKQKDKPLEGCAVVAGRTDKGVSALQQVCSFYTWRKDVIPGDIEDAINNVAPGKLRVISVSKVSRVFHPNFSAKWRRYLYIFPVTDGENIDRGFQMDEDFSDFSSEQTYNEETHEFVELKSEENFGNSIPSDGCEDGAVQKPRSFSICKVNKMLQQLEGKLLSFKMFARDTKASRNM</sequence>
<keyword evidence="3" id="KW-1185">Reference proteome</keyword>
<dbReference type="InterPro" id="IPR001406">
    <property type="entry name" value="PsdUridine_synth_TruA"/>
</dbReference>
<dbReference type="PANTHER" id="PTHR11142">
    <property type="entry name" value="PSEUDOURIDYLATE SYNTHASE"/>
    <property type="match status" value="1"/>
</dbReference>
<dbReference type="Gene3D" id="3.30.70.580">
    <property type="entry name" value="Pseudouridine synthase I, catalytic domain, N-terminal subdomain"/>
    <property type="match status" value="1"/>
</dbReference>
<protein>
    <recommendedName>
        <fullName evidence="4">tRNA pseudouridine synthase</fullName>
    </recommendedName>
</protein>
<dbReference type="SUPFAM" id="SSF55120">
    <property type="entry name" value="Pseudouridine synthase"/>
    <property type="match status" value="1"/>
</dbReference>
<evidence type="ECO:0000313" key="2">
    <source>
        <dbReference type="EMBL" id="KAJ4824091.1"/>
    </source>
</evidence>
<reference evidence="2" key="1">
    <citation type="submission" date="2022-02" db="EMBL/GenBank/DDBJ databases">
        <authorList>
            <person name="Henning P.M."/>
            <person name="McCubbin A.G."/>
            <person name="Shore J.S."/>
        </authorList>
    </citation>
    <scope>NUCLEOTIDE SEQUENCE</scope>
    <source>
        <strain evidence="2">F60SS</strain>
        <tissue evidence="2">Leaves</tissue>
    </source>
</reference>
<proteinExistence type="predicted"/>
<accession>A0A9Q0F5K6</accession>
<organism evidence="2 3">
    <name type="scientific">Turnera subulata</name>
    <dbReference type="NCBI Taxonomy" id="218843"/>
    <lineage>
        <taxon>Eukaryota</taxon>
        <taxon>Viridiplantae</taxon>
        <taxon>Streptophyta</taxon>
        <taxon>Embryophyta</taxon>
        <taxon>Tracheophyta</taxon>
        <taxon>Spermatophyta</taxon>
        <taxon>Magnoliopsida</taxon>
        <taxon>eudicotyledons</taxon>
        <taxon>Gunneridae</taxon>
        <taxon>Pentapetalae</taxon>
        <taxon>rosids</taxon>
        <taxon>fabids</taxon>
        <taxon>Malpighiales</taxon>
        <taxon>Passifloraceae</taxon>
        <taxon>Turnera</taxon>
    </lineage>
</organism>
<dbReference type="InterPro" id="IPR020103">
    <property type="entry name" value="PsdUridine_synth_cat_dom_sf"/>
</dbReference>
<dbReference type="GO" id="GO:0003723">
    <property type="term" value="F:RNA binding"/>
    <property type="evidence" value="ECO:0007669"/>
    <property type="project" value="InterPro"/>
</dbReference>
<dbReference type="AlphaFoldDB" id="A0A9Q0F5K6"/>
<evidence type="ECO:0000313" key="3">
    <source>
        <dbReference type="Proteomes" id="UP001141552"/>
    </source>
</evidence>
<evidence type="ECO:0000256" key="1">
    <source>
        <dbReference type="ARBA" id="ARBA00023235"/>
    </source>
</evidence>
<keyword evidence="1" id="KW-0413">Isomerase</keyword>
<dbReference type="PANTHER" id="PTHR11142:SF10">
    <property type="entry name" value="TRNA PSEUDOURIDINE SYNTHASE"/>
    <property type="match status" value="1"/>
</dbReference>
<name>A0A9Q0F5K6_9ROSI</name>
<dbReference type="InterPro" id="IPR020094">
    <property type="entry name" value="TruA/RsuA/RluB/E/F_N"/>
</dbReference>
<evidence type="ECO:0008006" key="4">
    <source>
        <dbReference type="Google" id="ProtNLM"/>
    </source>
</evidence>
<comment type="caution">
    <text evidence="2">The sequence shown here is derived from an EMBL/GenBank/DDBJ whole genome shotgun (WGS) entry which is preliminary data.</text>
</comment>